<evidence type="ECO:0000256" key="6">
    <source>
        <dbReference type="ARBA" id="ARBA00022729"/>
    </source>
</evidence>
<evidence type="ECO:0000256" key="19">
    <source>
        <dbReference type="SAM" id="Phobius"/>
    </source>
</evidence>
<dbReference type="Gene3D" id="2.60.40.60">
    <property type="entry name" value="Cadherins"/>
    <property type="match status" value="14"/>
</dbReference>
<feature type="domain" description="Cadherin" evidence="22">
    <location>
        <begin position="245"/>
        <end position="354"/>
    </location>
</feature>
<dbReference type="SMART" id="SM00112">
    <property type="entry name" value="CA"/>
    <property type="match status" value="12"/>
</dbReference>
<dbReference type="GO" id="GO:0016342">
    <property type="term" value="C:catenin complex"/>
    <property type="evidence" value="ECO:0007669"/>
    <property type="project" value="TreeGrafter"/>
</dbReference>
<dbReference type="PROSITE" id="PS50268">
    <property type="entry name" value="CADHERIN_2"/>
    <property type="match status" value="14"/>
</dbReference>
<feature type="domain" description="Cadherin" evidence="22">
    <location>
        <begin position="472"/>
        <end position="569"/>
    </location>
</feature>
<dbReference type="InterPro" id="IPR015919">
    <property type="entry name" value="Cadherin-like_sf"/>
</dbReference>
<keyword evidence="8 14" id="KW-0106">Calcium</keyword>
<feature type="domain" description="Cadherin" evidence="22">
    <location>
        <begin position="1392"/>
        <end position="1523"/>
    </location>
</feature>
<feature type="domain" description="Cadherin" evidence="22">
    <location>
        <begin position="1287"/>
        <end position="1392"/>
    </location>
</feature>
<keyword evidence="5" id="KW-0479">Metal-binding</keyword>
<feature type="domain" description="EGF-like" evidence="21">
    <location>
        <begin position="1775"/>
        <end position="1812"/>
    </location>
</feature>
<evidence type="ECO:0000256" key="12">
    <source>
        <dbReference type="ARBA" id="ARBA00023157"/>
    </source>
</evidence>
<evidence type="ECO:0000256" key="11">
    <source>
        <dbReference type="ARBA" id="ARBA00023136"/>
    </source>
</evidence>
<dbReference type="PROSITE" id="PS50025">
    <property type="entry name" value="LAM_G_DOMAIN"/>
    <property type="match status" value="2"/>
</dbReference>
<keyword evidence="11 19" id="KW-0472">Membrane</keyword>
<dbReference type="GO" id="GO:0007156">
    <property type="term" value="P:homophilic cell adhesion via plasma membrane adhesion molecules"/>
    <property type="evidence" value="ECO:0007669"/>
    <property type="project" value="InterPro"/>
</dbReference>
<evidence type="ECO:0000256" key="4">
    <source>
        <dbReference type="ARBA" id="ARBA00022692"/>
    </source>
</evidence>
<keyword evidence="12 15" id="KW-1015">Disulfide bond</keyword>
<evidence type="ECO:0000256" key="1">
    <source>
        <dbReference type="ARBA" id="ARBA00004251"/>
    </source>
</evidence>
<dbReference type="PRINTS" id="PR00205">
    <property type="entry name" value="CADHERIN"/>
</dbReference>
<dbReference type="STRING" id="400727.A0A2T7NIV2"/>
<feature type="domain" description="Cadherin" evidence="22">
    <location>
        <begin position="1066"/>
        <end position="1178"/>
    </location>
</feature>
<keyword evidence="13" id="KW-0325">Glycoprotein</keyword>
<feature type="domain" description="Cadherin" evidence="22">
    <location>
        <begin position="1179"/>
        <end position="1286"/>
    </location>
</feature>
<protein>
    <submittedName>
        <fullName evidence="23">Uncharacterized protein</fullName>
    </submittedName>
</protein>
<keyword evidence="9 16" id="KW-0130">Cell adhesion</keyword>
<dbReference type="InterPro" id="IPR000742">
    <property type="entry name" value="EGF"/>
</dbReference>
<dbReference type="FunFam" id="2.60.40.60:FF:000039">
    <property type="entry name" value="FAT atypical cadherin 3"/>
    <property type="match status" value="1"/>
</dbReference>
<feature type="domain" description="EGF-like" evidence="21">
    <location>
        <begin position="2302"/>
        <end position="2337"/>
    </location>
</feature>
<evidence type="ECO:0000313" key="24">
    <source>
        <dbReference type="Proteomes" id="UP000245119"/>
    </source>
</evidence>
<dbReference type="GO" id="GO:0008013">
    <property type="term" value="F:beta-catenin binding"/>
    <property type="evidence" value="ECO:0007669"/>
    <property type="project" value="TreeGrafter"/>
</dbReference>
<dbReference type="PANTHER" id="PTHR24027">
    <property type="entry name" value="CADHERIN-23"/>
    <property type="match status" value="1"/>
</dbReference>
<dbReference type="SUPFAM" id="SSF49899">
    <property type="entry name" value="Concanavalin A-like lectins/glucanases"/>
    <property type="match status" value="2"/>
</dbReference>
<feature type="domain" description="Cadherin" evidence="22">
    <location>
        <begin position="959"/>
        <end position="1065"/>
    </location>
</feature>
<keyword evidence="24" id="KW-1185">Reference proteome</keyword>
<keyword evidence="7" id="KW-0677">Repeat</keyword>
<dbReference type="OrthoDB" id="6079678at2759"/>
<dbReference type="CDD" id="cd00054">
    <property type="entry name" value="EGF_CA"/>
    <property type="match status" value="1"/>
</dbReference>
<keyword evidence="10 19" id="KW-1133">Transmembrane helix</keyword>
<dbReference type="CDD" id="cd00053">
    <property type="entry name" value="EGF"/>
    <property type="match status" value="1"/>
</dbReference>
<gene>
    <name evidence="23" type="ORF">C0Q70_19248</name>
</gene>
<feature type="domain" description="Cadherin" evidence="22">
    <location>
        <begin position="788"/>
        <end position="905"/>
    </location>
</feature>
<evidence type="ECO:0000256" key="8">
    <source>
        <dbReference type="ARBA" id="ARBA00022837"/>
    </source>
</evidence>
<dbReference type="InterPro" id="IPR002126">
    <property type="entry name" value="Cadherin-like_dom"/>
</dbReference>
<dbReference type="EMBL" id="PZQS01000012">
    <property type="protein sequence ID" value="PVD21082.1"/>
    <property type="molecule type" value="Genomic_DNA"/>
</dbReference>
<dbReference type="CDD" id="cd00110">
    <property type="entry name" value="LamG"/>
    <property type="match status" value="2"/>
</dbReference>
<dbReference type="InterPro" id="IPR020894">
    <property type="entry name" value="Cadherin_CS"/>
</dbReference>
<comment type="caution">
    <text evidence="23">The sequence shown here is derived from an EMBL/GenBank/DDBJ whole genome shotgun (WGS) entry which is preliminary data.</text>
</comment>
<evidence type="ECO:0000259" key="20">
    <source>
        <dbReference type="PROSITE" id="PS50025"/>
    </source>
</evidence>
<evidence type="ECO:0000313" key="23">
    <source>
        <dbReference type="EMBL" id="PVD21082.1"/>
    </source>
</evidence>
<keyword evidence="2" id="KW-1003">Cell membrane</keyword>
<name>A0A2T7NIV2_POMCA</name>
<dbReference type="PROSITE" id="PS50026">
    <property type="entry name" value="EGF_3"/>
    <property type="match status" value="3"/>
</dbReference>
<dbReference type="FunFam" id="2.60.40.60:FF:000020">
    <property type="entry name" value="Dachsous cadherin-related 1b"/>
    <property type="match status" value="2"/>
</dbReference>
<accession>A0A2T7NIV2</accession>
<dbReference type="Gene3D" id="2.10.25.10">
    <property type="entry name" value="Laminin"/>
    <property type="match status" value="2"/>
</dbReference>
<feature type="domain" description="Cadherin" evidence="22">
    <location>
        <begin position="355"/>
        <end position="461"/>
    </location>
</feature>
<dbReference type="InterPro" id="IPR039808">
    <property type="entry name" value="Cadherin"/>
</dbReference>
<evidence type="ECO:0000256" key="5">
    <source>
        <dbReference type="ARBA" id="ARBA00022723"/>
    </source>
</evidence>
<evidence type="ECO:0000256" key="16">
    <source>
        <dbReference type="RuleBase" id="RU003318"/>
    </source>
</evidence>
<evidence type="ECO:0000256" key="13">
    <source>
        <dbReference type="ARBA" id="ARBA00023180"/>
    </source>
</evidence>
<evidence type="ECO:0000256" key="2">
    <source>
        <dbReference type="ARBA" id="ARBA00022475"/>
    </source>
</evidence>
<dbReference type="PANTHER" id="PTHR24027:SF422">
    <property type="entry name" value="CADHERIN DOMAIN-CONTAINING PROTEIN"/>
    <property type="match status" value="1"/>
</dbReference>
<evidence type="ECO:0000256" key="7">
    <source>
        <dbReference type="ARBA" id="ARBA00022737"/>
    </source>
</evidence>
<dbReference type="PROSITE" id="PS00232">
    <property type="entry name" value="CADHERIN_1"/>
    <property type="match status" value="4"/>
</dbReference>
<feature type="disulfide bond" evidence="15">
    <location>
        <begin position="2327"/>
        <end position="2336"/>
    </location>
</feature>
<feature type="domain" description="Cadherin" evidence="22">
    <location>
        <begin position="570"/>
        <end position="671"/>
    </location>
</feature>
<dbReference type="Gene3D" id="2.60.120.200">
    <property type="match status" value="2"/>
</dbReference>
<evidence type="ECO:0000256" key="10">
    <source>
        <dbReference type="ARBA" id="ARBA00022989"/>
    </source>
</evidence>
<evidence type="ECO:0000256" key="9">
    <source>
        <dbReference type="ARBA" id="ARBA00022889"/>
    </source>
</evidence>
<proteinExistence type="predicted"/>
<evidence type="ECO:0000256" key="18">
    <source>
        <dbReference type="SAM" id="MobiDB-lite"/>
    </source>
</evidence>
<dbReference type="InterPro" id="IPR001791">
    <property type="entry name" value="Laminin_G"/>
</dbReference>
<reference evidence="23 24" key="1">
    <citation type="submission" date="2018-04" db="EMBL/GenBank/DDBJ databases">
        <title>The genome of golden apple snail Pomacea canaliculata provides insight into stress tolerance and invasive adaptation.</title>
        <authorList>
            <person name="Liu C."/>
            <person name="Liu B."/>
            <person name="Ren Y."/>
            <person name="Zhang Y."/>
            <person name="Wang H."/>
            <person name="Li S."/>
            <person name="Jiang F."/>
            <person name="Yin L."/>
            <person name="Zhang G."/>
            <person name="Qian W."/>
            <person name="Fan W."/>
        </authorList>
    </citation>
    <scope>NUCLEOTIDE SEQUENCE [LARGE SCALE GENOMIC DNA]</scope>
    <source>
        <strain evidence="23">SZHN2017</strain>
        <tissue evidence="23">Muscle</tissue>
    </source>
</reference>
<evidence type="ECO:0000256" key="14">
    <source>
        <dbReference type="PROSITE-ProRule" id="PRU00043"/>
    </source>
</evidence>
<feature type="domain" description="Laminin G" evidence="20">
    <location>
        <begin position="1813"/>
        <end position="2017"/>
    </location>
</feature>
<feature type="compositionally biased region" description="Low complexity" evidence="18">
    <location>
        <begin position="2488"/>
        <end position="2502"/>
    </location>
</feature>
<feature type="domain" description="Cadherin" evidence="22">
    <location>
        <begin position="128"/>
        <end position="244"/>
    </location>
</feature>
<dbReference type="SUPFAM" id="SSF49313">
    <property type="entry name" value="Cadherin-like"/>
    <property type="match status" value="14"/>
</dbReference>
<dbReference type="Pfam" id="PF02210">
    <property type="entry name" value="Laminin_G_2"/>
    <property type="match status" value="2"/>
</dbReference>
<dbReference type="Gene3D" id="4.10.900.10">
    <property type="entry name" value="TCF3-CBD (Catenin binding domain)"/>
    <property type="match status" value="1"/>
</dbReference>
<dbReference type="InterPro" id="IPR056370">
    <property type="entry name" value="Shg-like_Ig-like"/>
</dbReference>
<feature type="domain" description="Cadherin" evidence="22">
    <location>
        <begin position="13"/>
        <end position="127"/>
    </location>
</feature>
<dbReference type="GO" id="GO:0016477">
    <property type="term" value="P:cell migration"/>
    <property type="evidence" value="ECO:0007669"/>
    <property type="project" value="TreeGrafter"/>
</dbReference>
<dbReference type="FunFam" id="2.60.40.60:FF:000021">
    <property type="entry name" value="FAT atypical cadherin 1"/>
    <property type="match status" value="1"/>
</dbReference>
<feature type="domain" description="Cadherin" evidence="22">
    <location>
        <begin position="674"/>
        <end position="783"/>
    </location>
</feature>
<dbReference type="SUPFAM" id="SSF57184">
    <property type="entry name" value="Growth factor receptor domain"/>
    <property type="match status" value="1"/>
</dbReference>
<evidence type="ECO:0000256" key="15">
    <source>
        <dbReference type="PROSITE-ProRule" id="PRU00076"/>
    </source>
</evidence>
<keyword evidence="4 16" id="KW-0812">Transmembrane</keyword>
<comment type="subcellular location">
    <subcellularLocation>
        <location evidence="1 16">Cell membrane</location>
        <topology evidence="1 16">Single-pass type I membrane protein</topology>
    </subcellularLocation>
</comment>
<dbReference type="SMART" id="SM00282">
    <property type="entry name" value="LamG"/>
    <property type="match status" value="2"/>
</dbReference>
<comment type="function">
    <text evidence="17">Cadherins are calcium-dependent cell adhesion proteins.</text>
</comment>
<dbReference type="InterPro" id="IPR027397">
    <property type="entry name" value="Catenin-bd_sf"/>
</dbReference>
<dbReference type="Pfam" id="PF00028">
    <property type="entry name" value="Cadherin"/>
    <property type="match status" value="9"/>
</dbReference>
<dbReference type="InterPro" id="IPR013320">
    <property type="entry name" value="ConA-like_dom_sf"/>
</dbReference>
<dbReference type="GO" id="GO:0045296">
    <property type="term" value="F:cadherin binding"/>
    <property type="evidence" value="ECO:0007669"/>
    <property type="project" value="TreeGrafter"/>
</dbReference>
<dbReference type="CDD" id="cd11304">
    <property type="entry name" value="Cadherin_repeat"/>
    <property type="match status" value="11"/>
</dbReference>
<feature type="transmembrane region" description="Helical" evidence="19">
    <location>
        <begin position="2354"/>
        <end position="2375"/>
    </location>
</feature>
<keyword evidence="6" id="KW-0732">Signal</keyword>
<feature type="domain" description="Cadherin" evidence="22">
    <location>
        <begin position="1540"/>
        <end position="1642"/>
    </location>
</feature>
<sequence>MDVNDEAPVFRNEPKPYLATVAATEMAGSIIFKLLASDDDANSQVVYGLVSVVPESYRERFEVFTALEDDKEYGKIAVGHLKTKGTGRYAQDQEIKVDVSARDLLGDPLQLTVVTVRVLVGVRPPQFFEDPYHGVMYENSPIMQIVTTPDEKELVVEVKRFQSGQIRFDLVDEKGQPSTVFTISSDGRISNLKVLDYESVERSQQPLQYRLVLRVHEDLGTSTLSNNATLVVTVLDVNDHKPEFEVSQYLETVSEDLPINATVTEVRAKDLDSGMNAEIEYSVLSDDFFVDTRKEGDYNYVGIIKVKRRLDYDKIPGHFYELTVFATDKGIIPKSSSVNIRVTVLNVNDEAPEFTSTTSIISVDENAPVGTVIAIVQAVDLDGDAISYFFSPRLTEKENFHIDSTAGLISLARALPDGTDFYILNVTAYDDGSCCGKTNTLSNESYIIVQVVDVNTHKPTFEHCDEYSKAKVREHTSLGGFVLQVQAEDADRGQNGEVSYAIVSPVDNTFRIGRSDGRIVVGRDIDRESRSEKYIQVTVNGIDGANPPLDGWCTFRIEVEDINDNRPVFDRPSYSADITSDTQRNQVIIAVRAYDADIGLNGEIEYSIVNNDDGIFAILPANGFIVLNGNLIGLTSYTRTVMAKDKGTPSLNSTVTVTIAVATGTSIPPSWDMDYDQKVYSVDETAPVGTLIASMSCNSNIDDERVEFQIIQEDGSSSQSTGTFSIAVNGNTMNLLVDGKLDYETVSSYTVRLRCLNFGPVTLQSEVNPTIQLMDKNDELPYFQGTNRQGRYPGSVPENMDPGQDVITITGYDDDVTTQFSELTFRLEKPSDDFEIVPAATRNTAVIRTKRKFDREQQSYYDLAVIATDSVNSDRPGHIPPFTPNSARVTVEVFIKDQNDNDPYFPHSQYNVTVAEDQYIDTVFATITAKDPDEMTVLDANDNAPEFTERTYKIENKLVEEDTSVITSPKLLVQVKATDRDENRPNQIRYSLQGYGTEAPNQFFRIDPITGDVFVIKPLDRDAPNGRANFQFTVVAKDEPNQPWQFGYATVEVWPSDINDNAPTFDSSRLQGSVPEHSPPGTSVMYVLATDPDNGKNGTVVYDIIRNSITVGSRQDYFVIDRSRGLIKTNVPREELDRETIPSFTLEVRASDEGNPPRNRTAVITISLSDINDQRPVFEPVIYRTEMSENLKSGEVFRVGATDADMGNNAKLTYTLAQDDRVFFQVITIDNMGSILVYEGREVDYEQVDQQFFNLTVIAQDPDPLHTATAHIEITVLDFNDNAPTLSPQVKQVEISEDTPPGFQITSFRATDKDSGENAMFEFSIDRSSDPRRHFSVGAISGIVTLRRPLDRETQERHVVYIRAIDKGDPPMTGTGTLTIIVKDVNDNFPQFRDKYQPQVPENSPAPALVQEIFARDPDAEPYGPPFGFSDPPCKDGSNTCPCEGRPTCEYFDLHFDPNGDNGRGSAKVTTKQVFDRERRKYYYIPIVMWDMRGKNSSEAMTGTNTLTVTIADINDNELKPGHQDVFVYNYKGLFGPLDIGRVYVKDEDDWDLQNKTFTFAEPAWLKDYFEVDKLTGMITMLKGVPSNTPDRPKYEFKVDVYDAVWELKVRSTVSVVVRELSEEAVANSGAIRIKGTSAEEFIIKNGGSSKKEKFHKLLAGLLQTSMDNVDIITVMDIDGFTDVRYSAHGSPYYPSSQTDMLIALSLLQFEQEVGIEILMVPIDACGEEQFEGGCFNFLDITGRPAMVNANGTSFVGVEAIVTAREGCRALEFPDPNECSGSYCYHGGICSKDDWGVLKCDCPPGFDGPRCQQRRHSFDGSSFAIFPTLEQCEESQTTLEFITLEGDGLLLYNGPVINIDRLYQPEDFISLELLGGYPRLMINHGTGNLTITLDGRDISGAVIMRPLADGEWHRIDLIRSGKNVEMVVDYCRAVKAEQDVQADTRPCRVTGRTPGENTFLNVNTLLQLGGRYSTPAYPQGITTKGFNGCMRNLVHNGKLYDLYYKKTTAFNSGANGCPREDEHCMQGEHGSSGRCGVNGICASSNWDRGEVTCICKPGWRGSGHRCNETTTIRDLKQDSYLRWTLKRDFFSNNVKPEELEIQAMFRTRDENGVIFTAASTDNTQTISLEIHDGRIGVRFNLGDGEQLLELSQAPVSNGQWHVVNARRRLQQMTLTLDGGEGRFYNFSRGNPDGKVNLVIQRLIFAGASVSYSQDVRVLTQDLSNTCIQDIRLNNGWFPMDFSENDLLDAVAELKENPNVDEGCVRNDCLAKDCPAGRVCYPLWEAFECRCQPGYHEIAGECISDCIPNPCYNNASCRIDMGMVKCTCPPGWTGELCNIAKPEESVLPSITTPGIIVIAISIFVVLLLLLLVFMLLKFRKRDTDGDKYILEVDPEDDIRENVINYDEEGAGEEDQDAYDISRLKKPDYELVKPGVENMRLQNRARRRAPEDLDEGAFIMERVNDADEDPNAPPHDGVMEFAFEGEGSDAGTLSSLNTSSSGASQDYDYLNDWGPKFSRLADMYGGGEEEVEVED</sequence>
<comment type="caution">
    <text evidence="15">Lacks conserved residue(s) required for the propagation of feature annotation.</text>
</comment>
<dbReference type="Pfam" id="PF00008">
    <property type="entry name" value="EGF"/>
    <property type="match status" value="1"/>
</dbReference>
<dbReference type="PROSITE" id="PS01186">
    <property type="entry name" value="EGF_2"/>
    <property type="match status" value="3"/>
</dbReference>
<dbReference type="Pfam" id="PF24811">
    <property type="entry name" value="Ig_Shg"/>
    <property type="match status" value="1"/>
</dbReference>
<dbReference type="InterPro" id="IPR000233">
    <property type="entry name" value="Cadherin_Y-type_LIR"/>
</dbReference>
<feature type="disulfide bond" evidence="15">
    <location>
        <begin position="1802"/>
        <end position="1811"/>
    </location>
</feature>
<evidence type="ECO:0000256" key="3">
    <source>
        <dbReference type="ARBA" id="ARBA00022536"/>
    </source>
</evidence>
<feature type="region of interest" description="Disordered" evidence="18">
    <location>
        <begin position="2484"/>
        <end position="2503"/>
    </location>
</feature>
<evidence type="ECO:0000256" key="17">
    <source>
        <dbReference type="RuleBase" id="RU004357"/>
    </source>
</evidence>
<feature type="domain" description="EGF-like" evidence="21">
    <location>
        <begin position="2264"/>
        <end position="2300"/>
    </location>
</feature>
<dbReference type="PROSITE" id="PS00022">
    <property type="entry name" value="EGF_1"/>
    <property type="match status" value="2"/>
</dbReference>
<dbReference type="GO" id="GO:0005509">
    <property type="term" value="F:calcium ion binding"/>
    <property type="evidence" value="ECO:0007669"/>
    <property type="project" value="UniProtKB-UniRule"/>
</dbReference>
<evidence type="ECO:0000259" key="22">
    <source>
        <dbReference type="PROSITE" id="PS50268"/>
    </source>
</evidence>
<keyword evidence="3 15" id="KW-0245">EGF-like domain</keyword>
<dbReference type="InterPro" id="IPR009030">
    <property type="entry name" value="Growth_fac_rcpt_cys_sf"/>
</dbReference>
<dbReference type="FunFam" id="4.10.900.10:FF:000001">
    <property type="entry name" value="Cadherin 2"/>
    <property type="match status" value="1"/>
</dbReference>
<feature type="domain" description="Laminin G" evidence="20">
    <location>
        <begin position="2070"/>
        <end position="2263"/>
    </location>
</feature>
<evidence type="ECO:0000259" key="21">
    <source>
        <dbReference type="PROSITE" id="PS50026"/>
    </source>
</evidence>
<organism evidence="23 24">
    <name type="scientific">Pomacea canaliculata</name>
    <name type="common">Golden apple snail</name>
    <dbReference type="NCBI Taxonomy" id="400727"/>
    <lineage>
        <taxon>Eukaryota</taxon>
        <taxon>Metazoa</taxon>
        <taxon>Spiralia</taxon>
        <taxon>Lophotrochozoa</taxon>
        <taxon>Mollusca</taxon>
        <taxon>Gastropoda</taxon>
        <taxon>Caenogastropoda</taxon>
        <taxon>Architaenioglossa</taxon>
        <taxon>Ampullarioidea</taxon>
        <taxon>Ampullariidae</taxon>
        <taxon>Pomacea</taxon>
    </lineage>
</organism>
<dbReference type="Proteomes" id="UP000245119">
    <property type="component" value="Linkage Group LG12"/>
</dbReference>
<dbReference type="Pfam" id="PF01049">
    <property type="entry name" value="CADH_Y-type_LIR"/>
    <property type="match status" value="1"/>
</dbReference>
<dbReference type="FunFam" id="2.60.40.60:FF:000015">
    <property type="entry name" value="FAT atypical cadherin 1"/>
    <property type="match status" value="1"/>
</dbReference>
<dbReference type="SMART" id="SM00181">
    <property type="entry name" value="EGF"/>
    <property type="match status" value="4"/>
</dbReference>